<comment type="caution">
    <text evidence="3">The sequence shown here is derived from an EMBL/GenBank/DDBJ whole genome shotgun (WGS) entry which is preliminary data.</text>
</comment>
<dbReference type="AlphaFoldDB" id="A0A918UNZ4"/>
<gene>
    <name evidence="3" type="ORF">GCM10007049_15940</name>
</gene>
<keyword evidence="4" id="KW-1185">Reference proteome</keyword>
<name>A0A918UNZ4_9BACT</name>
<reference evidence="3" key="2">
    <citation type="submission" date="2020-09" db="EMBL/GenBank/DDBJ databases">
        <authorList>
            <person name="Sun Q."/>
            <person name="Kim S."/>
        </authorList>
    </citation>
    <scope>NUCLEOTIDE SEQUENCE</scope>
    <source>
        <strain evidence="3">KCTC 12368</strain>
    </source>
</reference>
<evidence type="ECO:0000313" key="4">
    <source>
        <dbReference type="Proteomes" id="UP000619457"/>
    </source>
</evidence>
<sequence>MSRTFIRLLLAFSVLLSSSYASVFAHTDLDIEAVARQEFSSTSHQQLHPNFFKTKISNSQSLTRTPYSLESDGAEEEAEEPNPHNFPNSHWGLFYEWALAGKVQCSKDVSVQAIALPYLLFPERRHLLMEVFLI</sequence>
<feature type="region of interest" description="Disordered" evidence="1">
    <location>
        <begin position="58"/>
        <end position="85"/>
    </location>
</feature>
<dbReference type="Proteomes" id="UP000619457">
    <property type="component" value="Unassembled WGS sequence"/>
</dbReference>
<proteinExistence type="predicted"/>
<accession>A0A918UNZ4</accession>
<feature type="signal peptide" evidence="2">
    <location>
        <begin position="1"/>
        <end position="25"/>
    </location>
</feature>
<keyword evidence="2" id="KW-0732">Signal</keyword>
<organism evidence="3 4">
    <name type="scientific">Echinicola pacifica</name>
    <dbReference type="NCBI Taxonomy" id="346377"/>
    <lineage>
        <taxon>Bacteria</taxon>
        <taxon>Pseudomonadati</taxon>
        <taxon>Bacteroidota</taxon>
        <taxon>Cytophagia</taxon>
        <taxon>Cytophagales</taxon>
        <taxon>Cyclobacteriaceae</taxon>
        <taxon>Echinicola</taxon>
    </lineage>
</organism>
<feature type="compositionally biased region" description="Polar residues" evidence="1">
    <location>
        <begin position="58"/>
        <end position="68"/>
    </location>
</feature>
<reference evidence="3" key="1">
    <citation type="journal article" date="2014" name="Int. J. Syst. Evol. Microbiol.">
        <title>Complete genome sequence of Corynebacterium casei LMG S-19264T (=DSM 44701T), isolated from a smear-ripened cheese.</title>
        <authorList>
            <consortium name="US DOE Joint Genome Institute (JGI-PGF)"/>
            <person name="Walter F."/>
            <person name="Albersmeier A."/>
            <person name="Kalinowski J."/>
            <person name="Ruckert C."/>
        </authorList>
    </citation>
    <scope>NUCLEOTIDE SEQUENCE</scope>
    <source>
        <strain evidence="3">KCTC 12368</strain>
    </source>
</reference>
<protein>
    <submittedName>
        <fullName evidence="3">Uncharacterized protein</fullName>
    </submittedName>
</protein>
<feature type="chain" id="PRO_5037892830" evidence="2">
    <location>
        <begin position="26"/>
        <end position="134"/>
    </location>
</feature>
<dbReference type="RefSeq" id="WP_018471828.1">
    <property type="nucleotide sequence ID" value="NZ_BMWX01000002.1"/>
</dbReference>
<evidence type="ECO:0000256" key="1">
    <source>
        <dbReference type="SAM" id="MobiDB-lite"/>
    </source>
</evidence>
<evidence type="ECO:0000313" key="3">
    <source>
        <dbReference type="EMBL" id="GGZ23746.1"/>
    </source>
</evidence>
<evidence type="ECO:0000256" key="2">
    <source>
        <dbReference type="SAM" id="SignalP"/>
    </source>
</evidence>
<dbReference type="EMBL" id="BMWX01000002">
    <property type="protein sequence ID" value="GGZ23746.1"/>
    <property type="molecule type" value="Genomic_DNA"/>
</dbReference>